<evidence type="ECO:0000313" key="3">
    <source>
        <dbReference type="EMBL" id="KAF2229608.1"/>
    </source>
</evidence>
<dbReference type="Gene3D" id="1.20.5.510">
    <property type="entry name" value="Single helix bin"/>
    <property type="match status" value="1"/>
</dbReference>
<keyword evidence="2" id="KW-0472">Membrane</keyword>
<proteinExistence type="predicted"/>
<evidence type="ECO:0000313" key="4">
    <source>
        <dbReference type="Proteomes" id="UP000800092"/>
    </source>
</evidence>
<keyword evidence="4" id="KW-1185">Reference proteome</keyword>
<feature type="region of interest" description="Disordered" evidence="1">
    <location>
        <begin position="133"/>
        <end position="154"/>
    </location>
</feature>
<evidence type="ECO:0000256" key="1">
    <source>
        <dbReference type="SAM" id="MobiDB-lite"/>
    </source>
</evidence>
<reference evidence="3" key="1">
    <citation type="journal article" date="2020" name="Stud. Mycol.">
        <title>101 Dothideomycetes genomes: a test case for predicting lifestyles and emergence of pathogens.</title>
        <authorList>
            <person name="Haridas S."/>
            <person name="Albert R."/>
            <person name="Binder M."/>
            <person name="Bloem J."/>
            <person name="Labutti K."/>
            <person name="Salamov A."/>
            <person name="Andreopoulos B."/>
            <person name="Baker S."/>
            <person name="Barry K."/>
            <person name="Bills G."/>
            <person name="Bluhm B."/>
            <person name="Cannon C."/>
            <person name="Castanera R."/>
            <person name="Culley D."/>
            <person name="Daum C."/>
            <person name="Ezra D."/>
            <person name="Gonzalez J."/>
            <person name="Henrissat B."/>
            <person name="Kuo A."/>
            <person name="Liang C."/>
            <person name="Lipzen A."/>
            <person name="Lutzoni F."/>
            <person name="Magnuson J."/>
            <person name="Mondo S."/>
            <person name="Nolan M."/>
            <person name="Ohm R."/>
            <person name="Pangilinan J."/>
            <person name="Park H.-J."/>
            <person name="Ramirez L."/>
            <person name="Alfaro M."/>
            <person name="Sun H."/>
            <person name="Tritt A."/>
            <person name="Yoshinaga Y."/>
            <person name="Zwiers L.-H."/>
            <person name="Turgeon B."/>
            <person name="Goodwin S."/>
            <person name="Spatafora J."/>
            <person name="Crous P."/>
            <person name="Grigoriev I."/>
        </authorList>
    </citation>
    <scope>NUCLEOTIDE SEQUENCE</scope>
    <source>
        <strain evidence="3">Tuck. ex Michener</strain>
    </source>
</reference>
<keyword evidence="2" id="KW-1133">Transmembrane helix</keyword>
<dbReference type="EMBL" id="ML991858">
    <property type="protein sequence ID" value="KAF2229608.1"/>
    <property type="molecule type" value="Genomic_DNA"/>
</dbReference>
<feature type="transmembrane region" description="Helical" evidence="2">
    <location>
        <begin position="156"/>
        <end position="177"/>
    </location>
</feature>
<gene>
    <name evidence="3" type="ORF">EV356DRAFT_375486</name>
</gene>
<organism evidence="3 4">
    <name type="scientific">Viridothelium virens</name>
    <name type="common">Speckled blister lichen</name>
    <name type="synonym">Trypethelium virens</name>
    <dbReference type="NCBI Taxonomy" id="1048519"/>
    <lineage>
        <taxon>Eukaryota</taxon>
        <taxon>Fungi</taxon>
        <taxon>Dikarya</taxon>
        <taxon>Ascomycota</taxon>
        <taxon>Pezizomycotina</taxon>
        <taxon>Dothideomycetes</taxon>
        <taxon>Dothideomycetes incertae sedis</taxon>
        <taxon>Trypetheliales</taxon>
        <taxon>Trypetheliaceae</taxon>
        <taxon>Viridothelium</taxon>
    </lineage>
</organism>
<feature type="compositionally biased region" description="Low complexity" evidence="1">
    <location>
        <begin position="133"/>
        <end position="151"/>
    </location>
</feature>
<keyword evidence="2" id="KW-0812">Transmembrane</keyword>
<sequence length="197" mass="20390">MATYTNSVETNQGASTTVSALAIIDPSSFIDQLSIDQVLQTTLPSWLTELATSNLALASSEVVAEFANGATPGWFASLPSGAQTYLRPPPGSNNTAPAILGIIFRGINSFTTSSSNTTAASSSHIIPMPSPATFTPSATLTSTPTSGPTPTQKGSIVGGVVGGITGLLLVLLGWFLYRRRQRARETKGLEHGKIGPV</sequence>
<dbReference type="Proteomes" id="UP000800092">
    <property type="component" value="Unassembled WGS sequence"/>
</dbReference>
<protein>
    <submittedName>
        <fullName evidence="3">Uncharacterized protein</fullName>
    </submittedName>
</protein>
<dbReference type="AlphaFoldDB" id="A0A6A6GVI2"/>
<name>A0A6A6GVI2_VIRVR</name>
<accession>A0A6A6GVI2</accession>
<evidence type="ECO:0000256" key="2">
    <source>
        <dbReference type="SAM" id="Phobius"/>
    </source>
</evidence>